<organism evidence="7 8">
    <name type="scientific">Psychrobacter glaciei</name>
    <dbReference type="NCBI Taxonomy" id="619771"/>
    <lineage>
        <taxon>Bacteria</taxon>
        <taxon>Pseudomonadati</taxon>
        <taxon>Pseudomonadota</taxon>
        <taxon>Gammaproteobacteria</taxon>
        <taxon>Moraxellales</taxon>
        <taxon>Moraxellaceae</taxon>
        <taxon>Psychrobacter</taxon>
    </lineage>
</organism>
<evidence type="ECO:0000313" key="8">
    <source>
        <dbReference type="Proteomes" id="UP000610203"/>
    </source>
</evidence>
<evidence type="ECO:0000259" key="6">
    <source>
        <dbReference type="PROSITE" id="PS50931"/>
    </source>
</evidence>
<dbReference type="SUPFAM" id="SSF53850">
    <property type="entry name" value="Periplasmic binding protein-like II"/>
    <property type="match status" value="1"/>
</dbReference>
<feature type="coiled-coil region" evidence="5">
    <location>
        <begin position="69"/>
        <end position="96"/>
    </location>
</feature>
<dbReference type="Gene3D" id="1.10.10.10">
    <property type="entry name" value="Winged helix-like DNA-binding domain superfamily/Winged helix DNA-binding domain"/>
    <property type="match status" value="1"/>
</dbReference>
<evidence type="ECO:0000256" key="4">
    <source>
        <dbReference type="ARBA" id="ARBA00023163"/>
    </source>
</evidence>
<evidence type="ECO:0000256" key="2">
    <source>
        <dbReference type="ARBA" id="ARBA00023015"/>
    </source>
</evidence>
<dbReference type="InterPro" id="IPR036388">
    <property type="entry name" value="WH-like_DNA-bd_sf"/>
</dbReference>
<feature type="domain" description="HTH lysR-type" evidence="6">
    <location>
        <begin position="6"/>
        <end position="63"/>
    </location>
</feature>
<dbReference type="InterPro" id="IPR036390">
    <property type="entry name" value="WH_DNA-bd_sf"/>
</dbReference>
<dbReference type="Pfam" id="PF00126">
    <property type="entry name" value="HTH_1"/>
    <property type="match status" value="1"/>
</dbReference>
<comment type="caution">
    <text evidence="7">The sequence shown here is derived from an EMBL/GenBank/DDBJ whole genome shotgun (WGS) entry which is preliminary data.</text>
</comment>
<dbReference type="PANTHER" id="PTHR30419:SF8">
    <property type="entry name" value="NITROGEN ASSIMILATION TRANSCRIPTIONAL ACTIVATOR-RELATED"/>
    <property type="match status" value="1"/>
</dbReference>
<evidence type="ECO:0000313" key="7">
    <source>
        <dbReference type="EMBL" id="GHD29043.1"/>
    </source>
</evidence>
<evidence type="ECO:0000256" key="1">
    <source>
        <dbReference type="ARBA" id="ARBA00009437"/>
    </source>
</evidence>
<dbReference type="InterPro" id="IPR050950">
    <property type="entry name" value="HTH-type_LysR_regulators"/>
</dbReference>
<keyword evidence="2" id="KW-0805">Transcription regulation</keyword>
<dbReference type="PROSITE" id="PS50931">
    <property type="entry name" value="HTH_LYSR"/>
    <property type="match status" value="1"/>
</dbReference>
<keyword evidence="8" id="KW-1185">Reference proteome</keyword>
<gene>
    <name evidence="7" type="primary">yybE</name>
    <name evidence="7" type="ORF">GCM10016272_08960</name>
</gene>
<reference evidence="8" key="1">
    <citation type="journal article" date="2019" name="Int. J. Syst. Evol. Microbiol.">
        <title>The Global Catalogue of Microorganisms (GCM) 10K type strain sequencing project: providing services to taxonomists for standard genome sequencing and annotation.</title>
        <authorList>
            <consortium name="The Broad Institute Genomics Platform"/>
            <consortium name="The Broad Institute Genome Sequencing Center for Infectious Disease"/>
            <person name="Wu L."/>
            <person name="Ma J."/>
        </authorList>
    </citation>
    <scope>NUCLEOTIDE SEQUENCE [LARGE SCALE GENOMIC DNA]</scope>
    <source>
        <strain evidence="8">KCTC 42280</strain>
    </source>
</reference>
<name>A0ABQ3GR88_9GAMM</name>
<accession>A0ABQ3GR88</accession>
<evidence type="ECO:0000256" key="5">
    <source>
        <dbReference type="SAM" id="Coils"/>
    </source>
</evidence>
<dbReference type="RefSeq" id="WP_189582224.1">
    <property type="nucleotide sequence ID" value="NZ_BMZR01000001.1"/>
</dbReference>
<proteinExistence type="inferred from homology"/>
<comment type="similarity">
    <text evidence="1">Belongs to the LysR transcriptional regulatory family.</text>
</comment>
<dbReference type="Proteomes" id="UP000610203">
    <property type="component" value="Unassembled WGS sequence"/>
</dbReference>
<dbReference type="PRINTS" id="PR00039">
    <property type="entry name" value="HTHLYSR"/>
</dbReference>
<dbReference type="CDD" id="cd05466">
    <property type="entry name" value="PBP2_LTTR_substrate"/>
    <property type="match status" value="1"/>
</dbReference>
<dbReference type="Pfam" id="PF03466">
    <property type="entry name" value="LysR_substrate"/>
    <property type="match status" value="1"/>
</dbReference>
<dbReference type="SUPFAM" id="SSF46785">
    <property type="entry name" value="Winged helix' DNA-binding domain"/>
    <property type="match status" value="1"/>
</dbReference>
<dbReference type="InterPro" id="IPR005119">
    <property type="entry name" value="LysR_subst-bd"/>
</dbReference>
<sequence>MTKKPYTYNQLNILDSVLEEGNYTQAAKRLGVSQSAISQALSTLENNLGFKLFIQRGRHLVPTDYCLELGSLTSKIRAVEDDLEQLIQRSKIFEAAILKVALCSPLPGTEIIRQFSKRYPKLQTEIYFGNFYETFSRVVNGQVDVGILANVPKDDRLQFKKCATQRLVALCSPNHPFASRESISLTELASETVIFRTHGSTTQKLINEALAKINLEITPTYIVNTQESVYDAVYQNLGVGFAWSESTIRKDGFVKVPIAELPSDYDEVVFSLKNVNNLVVTALMNSLDTSG</sequence>
<keyword evidence="5" id="KW-0175">Coiled coil</keyword>
<dbReference type="Gene3D" id="3.40.190.290">
    <property type="match status" value="1"/>
</dbReference>
<dbReference type="EMBL" id="BMZR01000001">
    <property type="protein sequence ID" value="GHD29043.1"/>
    <property type="molecule type" value="Genomic_DNA"/>
</dbReference>
<keyword evidence="3" id="KW-0238">DNA-binding</keyword>
<keyword evidence="4" id="KW-0804">Transcription</keyword>
<evidence type="ECO:0000256" key="3">
    <source>
        <dbReference type="ARBA" id="ARBA00023125"/>
    </source>
</evidence>
<dbReference type="PANTHER" id="PTHR30419">
    <property type="entry name" value="HTH-TYPE TRANSCRIPTIONAL REGULATOR YBHD"/>
    <property type="match status" value="1"/>
</dbReference>
<protein>
    <submittedName>
        <fullName evidence="7">HTH-type transcriptional regulator YybE</fullName>
    </submittedName>
</protein>
<dbReference type="InterPro" id="IPR000847">
    <property type="entry name" value="LysR_HTH_N"/>
</dbReference>